<feature type="domain" description="4Fe-4S ferredoxin-type" evidence="4">
    <location>
        <begin position="259"/>
        <end position="287"/>
    </location>
</feature>
<dbReference type="STRING" id="1838280.A6M21_11310"/>
<comment type="caution">
    <text evidence="5">The sequence shown here is derived from an EMBL/GenBank/DDBJ whole genome shotgun (WGS) entry which is preliminary data.</text>
</comment>
<reference evidence="5 6" key="1">
    <citation type="submission" date="2016-04" db="EMBL/GenBank/DDBJ databases">
        <authorList>
            <person name="Evans L.H."/>
            <person name="Alamgir A."/>
            <person name="Owens N."/>
            <person name="Weber N.D."/>
            <person name="Virtaneva K."/>
            <person name="Barbian K."/>
            <person name="Babar A."/>
            <person name="Rosenke K."/>
        </authorList>
    </citation>
    <scope>NUCLEOTIDE SEQUENCE [LARGE SCALE GENOMIC DNA]</scope>
    <source>
        <strain evidence="5 6">LMa1</strain>
    </source>
</reference>
<dbReference type="RefSeq" id="WP_066668665.1">
    <property type="nucleotide sequence ID" value="NZ_LYVF01000164.1"/>
</dbReference>
<dbReference type="PANTHER" id="PTHR43312:SF1">
    <property type="entry name" value="NADP-DEPENDENT OXIDOREDUCTASE DOMAIN-CONTAINING PROTEIN"/>
    <property type="match status" value="1"/>
</dbReference>
<dbReference type="PRINTS" id="PR00069">
    <property type="entry name" value="ALDKETRDTASE"/>
</dbReference>
<dbReference type="Proteomes" id="UP000078532">
    <property type="component" value="Unassembled WGS sequence"/>
</dbReference>
<dbReference type="Pfam" id="PF00248">
    <property type="entry name" value="Aldo_ket_red"/>
    <property type="match status" value="1"/>
</dbReference>
<accession>A0A1B7LEH5</accession>
<dbReference type="InterPro" id="IPR020471">
    <property type="entry name" value="AKR"/>
</dbReference>
<sequence length="315" mass="34538">MQYRMLGKTGIKVSRLCFGALTIGPLQASLPVRRGATVIRRALEAGVNFIDTAEYYQTYPYIREAIRGMEQEVVITSKSYAYTREGMRQSVERALQELGRDYIDLFLLHEQESALTIRGHWEAVEYLVEAKKAGRVRAIGISTHTVPAVRAAALTPEFDVIHPLINLAGVGIQDGTRDDMLDAIKEAALLGKGLYGMKALGGGHLISTVDDAFNYVLGIDELAAVAVGMQSDAEVDFNVAVFGGRPVPGRLRAAVGRIDRRLLIEEWCRGCGRCVERCTAGALILRENRAVVDVSRCRLCGYCAAVCPEFCIKVI</sequence>
<keyword evidence="6" id="KW-1185">Reference proteome</keyword>
<dbReference type="GO" id="GO:0016491">
    <property type="term" value="F:oxidoreductase activity"/>
    <property type="evidence" value="ECO:0007669"/>
    <property type="project" value="InterPro"/>
</dbReference>
<evidence type="ECO:0000256" key="1">
    <source>
        <dbReference type="ARBA" id="ARBA00022723"/>
    </source>
</evidence>
<dbReference type="SUPFAM" id="SSF54862">
    <property type="entry name" value="4Fe-4S ferredoxins"/>
    <property type="match status" value="1"/>
</dbReference>
<dbReference type="PROSITE" id="PS51379">
    <property type="entry name" value="4FE4S_FER_2"/>
    <property type="match status" value="2"/>
</dbReference>
<dbReference type="CDD" id="cd19100">
    <property type="entry name" value="AKR_unchar"/>
    <property type="match status" value="1"/>
</dbReference>
<organism evidence="5 6">
    <name type="scientific">Desulfotomaculum copahuensis</name>
    <dbReference type="NCBI Taxonomy" id="1838280"/>
    <lineage>
        <taxon>Bacteria</taxon>
        <taxon>Bacillati</taxon>
        <taxon>Bacillota</taxon>
        <taxon>Clostridia</taxon>
        <taxon>Eubacteriales</taxon>
        <taxon>Desulfotomaculaceae</taxon>
        <taxon>Desulfotomaculum</taxon>
    </lineage>
</organism>
<dbReference type="InterPro" id="IPR036812">
    <property type="entry name" value="NAD(P)_OxRdtase_dom_sf"/>
</dbReference>
<dbReference type="InterPro" id="IPR017900">
    <property type="entry name" value="4Fe4S_Fe_S_CS"/>
</dbReference>
<dbReference type="InterPro" id="IPR017896">
    <property type="entry name" value="4Fe4S_Fe-S-bd"/>
</dbReference>
<evidence type="ECO:0000256" key="3">
    <source>
        <dbReference type="ARBA" id="ARBA00023014"/>
    </source>
</evidence>
<evidence type="ECO:0000313" key="6">
    <source>
        <dbReference type="Proteomes" id="UP000078532"/>
    </source>
</evidence>
<dbReference type="EMBL" id="LYVF01000164">
    <property type="protein sequence ID" value="OAT81445.1"/>
    <property type="molecule type" value="Genomic_DNA"/>
</dbReference>
<dbReference type="Pfam" id="PF13237">
    <property type="entry name" value="Fer4_10"/>
    <property type="match status" value="1"/>
</dbReference>
<dbReference type="InterPro" id="IPR053135">
    <property type="entry name" value="AKR2_Oxidoreductase"/>
</dbReference>
<protein>
    <submittedName>
        <fullName evidence="5">Aldo/keto reductase</fullName>
    </submittedName>
</protein>
<dbReference type="SUPFAM" id="SSF51430">
    <property type="entry name" value="NAD(P)-linked oxidoreductase"/>
    <property type="match status" value="1"/>
</dbReference>
<keyword evidence="1" id="KW-0479">Metal-binding</keyword>
<dbReference type="Gene3D" id="3.30.70.20">
    <property type="match status" value="1"/>
</dbReference>
<dbReference type="AlphaFoldDB" id="A0A1B7LEH5"/>
<proteinExistence type="predicted"/>
<evidence type="ECO:0000256" key="2">
    <source>
        <dbReference type="ARBA" id="ARBA00023004"/>
    </source>
</evidence>
<evidence type="ECO:0000313" key="5">
    <source>
        <dbReference type="EMBL" id="OAT81445.1"/>
    </source>
</evidence>
<feature type="domain" description="4Fe-4S ferredoxin-type" evidence="4">
    <location>
        <begin position="288"/>
        <end position="315"/>
    </location>
</feature>
<evidence type="ECO:0000259" key="4">
    <source>
        <dbReference type="PROSITE" id="PS51379"/>
    </source>
</evidence>
<name>A0A1B7LEH5_9FIRM</name>
<dbReference type="GO" id="GO:0046872">
    <property type="term" value="F:metal ion binding"/>
    <property type="evidence" value="ECO:0007669"/>
    <property type="project" value="UniProtKB-KW"/>
</dbReference>
<dbReference type="Gene3D" id="3.20.20.100">
    <property type="entry name" value="NADP-dependent oxidoreductase domain"/>
    <property type="match status" value="1"/>
</dbReference>
<dbReference type="InterPro" id="IPR023210">
    <property type="entry name" value="NADP_OxRdtase_dom"/>
</dbReference>
<dbReference type="PANTHER" id="PTHR43312">
    <property type="entry name" value="D-THREO-ALDOSE 1-DEHYDROGENASE"/>
    <property type="match status" value="1"/>
</dbReference>
<gene>
    <name evidence="5" type="ORF">A6M21_11310</name>
</gene>
<keyword evidence="2" id="KW-0408">Iron</keyword>
<dbReference type="OrthoDB" id="9804790at2"/>
<keyword evidence="3" id="KW-0411">Iron-sulfur</keyword>
<dbReference type="PROSITE" id="PS00198">
    <property type="entry name" value="4FE4S_FER_1"/>
    <property type="match status" value="1"/>
</dbReference>
<dbReference type="GO" id="GO:0051536">
    <property type="term" value="F:iron-sulfur cluster binding"/>
    <property type="evidence" value="ECO:0007669"/>
    <property type="project" value="UniProtKB-KW"/>
</dbReference>